<reference evidence="2 3" key="1">
    <citation type="submission" date="2023-03" db="EMBL/GenBank/DDBJ databases">
        <authorList>
            <person name="Pearce D."/>
        </authorList>
    </citation>
    <scope>NUCLEOTIDE SEQUENCE [LARGE SCALE GENOMIC DNA]</scope>
    <source>
        <strain evidence="2">Msz</strain>
    </source>
</reference>
<organism evidence="2 3">
    <name type="scientific">Methylocaldum szegediense</name>
    <dbReference type="NCBI Taxonomy" id="73780"/>
    <lineage>
        <taxon>Bacteria</taxon>
        <taxon>Pseudomonadati</taxon>
        <taxon>Pseudomonadota</taxon>
        <taxon>Gammaproteobacteria</taxon>
        <taxon>Methylococcales</taxon>
        <taxon>Methylococcaceae</taxon>
        <taxon>Methylocaldum</taxon>
    </lineage>
</organism>
<feature type="region of interest" description="Disordered" evidence="1">
    <location>
        <begin position="1"/>
        <end position="25"/>
    </location>
</feature>
<sequence length="73" mass="8050">MTQDVDADLLEKTKRTASGHARPSSTKTLIVTCHPEPTRSVFFGKLIPCYSRVFAITVEPADPSGCDRDRSQL</sequence>
<evidence type="ECO:0000313" key="3">
    <source>
        <dbReference type="Proteomes" id="UP001162030"/>
    </source>
</evidence>
<keyword evidence="3" id="KW-1185">Reference proteome</keyword>
<proteinExistence type="predicted"/>
<dbReference type="Proteomes" id="UP001162030">
    <property type="component" value="Chromosome"/>
</dbReference>
<gene>
    <name evidence="2" type="ORF">MSZNOR_4094</name>
</gene>
<evidence type="ECO:0000256" key="1">
    <source>
        <dbReference type="SAM" id="MobiDB-lite"/>
    </source>
</evidence>
<name>A0ABM9I711_9GAMM</name>
<dbReference type="EMBL" id="OX458333">
    <property type="protein sequence ID" value="CAI8933559.1"/>
    <property type="molecule type" value="Genomic_DNA"/>
</dbReference>
<evidence type="ECO:0000313" key="2">
    <source>
        <dbReference type="EMBL" id="CAI8933559.1"/>
    </source>
</evidence>
<accession>A0ABM9I711</accession>
<protein>
    <submittedName>
        <fullName evidence="2">Uncharacterized protein</fullName>
    </submittedName>
</protein>